<protein>
    <submittedName>
        <fullName evidence="3">SRSO17 transposase</fullName>
    </submittedName>
</protein>
<accession>A0A2T0LJZ9</accession>
<name>A0A2T0LJZ9_9ACTN</name>
<dbReference type="AlphaFoldDB" id="A0A2T0LJZ9"/>
<evidence type="ECO:0000259" key="2">
    <source>
        <dbReference type="Pfam" id="PF13546"/>
    </source>
</evidence>
<dbReference type="Proteomes" id="UP000238312">
    <property type="component" value="Unassembled WGS sequence"/>
</dbReference>
<dbReference type="NCBIfam" id="NF033540">
    <property type="entry name" value="transpos_IS701"/>
    <property type="match status" value="1"/>
</dbReference>
<feature type="domain" description="Transposase IS701-like DDE" evidence="2">
    <location>
        <begin position="14"/>
        <end position="237"/>
    </location>
</feature>
<dbReference type="PANTHER" id="PTHR33627:SF1">
    <property type="entry name" value="TRANSPOSASE"/>
    <property type="match status" value="1"/>
</dbReference>
<dbReference type="InterPro" id="IPR038721">
    <property type="entry name" value="IS701-like_DDE_dom"/>
</dbReference>
<dbReference type="SUPFAM" id="SSF53098">
    <property type="entry name" value="Ribonuclease H-like"/>
    <property type="match status" value="1"/>
</dbReference>
<evidence type="ECO:0000256" key="1">
    <source>
        <dbReference type="SAM" id="MobiDB-lite"/>
    </source>
</evidence>
<organism evidence="3 4">
    <name type="scientific">Nonomuraea fuscirosea</name>
    <dbReference type="NCBI Taxonomy" id="1291556"/>
    <lineage>
        <taxon>Bacteria</taxon>
        <taxon>Bacillati</taxon>
        <taxon>Actinomycetota</taxon>
        <taxon>Actinomycetes</taxon>
        <taxon>Streptosporangiales</taxon>
        <taxon>Streptosporangiaceae</taxon>
        <taxon>Nonomuraea</taxon>
    </lineage>
</organism>
<evidence type="ECO:0000313" key="3">
    <source>
        <dbReference type="EMBL" id="PRX43009.1"/>
    </source>
</evidence>
<keyword evidence="4" id="KW-1185">Reference proteome</keyword>
<evidence type="ECO:0000313" key="4">
    <source>
        <dbReference type="Proteomes" id="UP000238312"/>
    </source>
</evidence>
<dbReference type="PANTHER" id="PTHR33627">
    <property type="entry name" value="TRANSPOSASE"/>
    <property type="match status" value="1"/>
</dbReference>
<proteinExistence type="predicted"/>
<dbReference type="InterPro" id="IPR039365">
    <property type="entry name" value="IS701-like"/>
</dbReference>
<dbReference type="InterPro" id="IPR012337">
    <property type="entry name" value="RNaseH-like_sf"/>
</dbReference>
<feature type="region of interest" description="Disordered" evidence="1">
    <location>
        <begin position="354"/>
        <end position="386"/>
    </location>
</feature>
<sequence length="386" mass="41690">MVIFNELMARIASRFGRVEPRRAAGAYVRGLLADIDRKNCWNLAEHAALIGPQTLQRLLRTARWDANAVRDDVRAFAVDRLGPCGVLIVDETGFVKKGAHSAGVQRQYSGTAGRIDNCQVGVFLAYATPAGRALLERRLHLPEHTWLVDPGRCRAAGVPDETAFATKPALATTILLAALQAGVQAAWATGDEVNGQDPPLRAALEARRTGYVLAIAGNRRVELQGVVLSAADVAAPVADRHWHRYRAGQSAKGPRWHAWALARIDEGQADGYPWLLIRRNLTTGELAFYRYHAPDRQPLMALVKIAGIGWAVEESFKPPRARSAWTTTRCAAGHPGTGTSLSPCSPWPLLAAIAAAQPPTTGRPHPAHPARDPPAPGRTRADPAPL</sequence>
<comment type="caution">
    <text evidence="3">The sequence shown here is derived from an EMBL/GenBank/DDBJ whole genome shotgun (WGS) entry which is preliminary data.</text>
</comment>
<dbReference type="Pfam" id="PF13546">
    <property type="entry name" value="DDE_5"/>
    <property type="match status" value="1"/>
</dbReference>
<reference evidence="3 4" key="1">
    <citation type="submission" date="2018-03" db="EMBL/GenBank/DDBJ databases">
        <title>Genomic Encyclopedia of Type Strains, Phase III (KMG-III): the genomes of soil and plant-associated and newly described type strains.</title>
        <authorList>
            <person name="Whitman W."/>
        </authorList>
    </citation>
    <scope>NUCLEOTIDE SEQUENCE [LARGE SCALE GENOMIC DNA]</scope>
    <source>
        <strain evidence="3 4">CGMCC 4.7104</strain>
    </source>
</reference>
<dbReference type="EMBL" id="PVNG01000062">
    <property type="protein sequence ID" value="PRX43009.1"/>
    <property type="molecule type" value="Genomic_DNA"/>
</dbReference>
<gene>
    <name evidence="3" type="ORF">B0I32_1625</name>
</gene>